<evidence type="ECO:0000256" key="1">
    <source>
        <dbReference type="SAM" id="MobiDB-lite"/>
    </source>
</evidence>
<evidence type="ECO:0000313" key="3">
    <source>
        <dbReference type="Proteomes" id="UP000245119"/>
    </source>
</evidence>
<name>A0A2T7P2B9_POMCA</name>
<protein>
    <submittedName>
        <fullName evidence="2">Uncharacterized protein</fullName>
    </submittedName>
</protein>
<accession>A0A2T7P2B9</accession>
<dbReference type="Proteomes" id="UP000245119">
    <property type="component" value="Linkage Group LG7"/>
</dbReference>
<sequence length="521" mass="57956">MDSEPRGHESSRRTHTDLKPLSGCGSFYMMLITTSSSTRALPVLCDKYYHIIPTEFWKGQSEAADSIESFSRKFRKLLTDYALAVPSNLEDSIKCGVPCTCSTPSAVNSNEQRWMVSPEKKDIWQSYSGPSNSSRRSSASTAYPESEQDSHGAYWTLGRTTISSCTSNCRSLKREIEELADEDYFGPEADDGQAGPSQANKPRYCQTWNGLSVLVANEAKRFLHIQQDMHPETPRTVNRGLAEIFVKVFHQSLKLASQQSSKRHVDASEEPANSPPELSHESQAENLAATEQLTFPWNELSCESQTPAAAPLSSNEECGEGEAMGTIDDTEEITILMELCDLVANSFSSQADPNDQRAEEWTTDTHHPQTLTVASCLEAEASLQGTLEKLEQMKEERLASSPQYNSLVQNHLANAFTTVRDSCLQIILGLKASFVCDSILETMQHLRLTPDEPIHVNFTYMRTCARQRLRSGLMDVVNKVKDITEQLKSLPGRLPDSFDEELSNLQTTISTIDINMSTNVA</sequence>
<proteinExistence type="predicted"/>
<comment type="caution">
    <text evidence="2">The sequence shown here is derived from an EMBL/GenBank/DDBJ whole genome shotgun (WGS) entry which is preliminary data.</text>
</comment>
<dbReference type="EMBL" id="PZQS01000007">
    <property type="protein sequence ID" value="PVD27561.1"/>
    <property type="molecule type" value="Genomic_DNA"/>
</dbReference>
<feature type="region of interest" description="Disordered" evidence="1">
    <location>
        <begin position="123"/>
        <end position="146"/>
    </location>
</feature>
<evidence type="ECO:0000313" key="2">
    <source>
        <dbReference type="EMBL" id="PVD27561.1"/>
    </source>
</evidence>
<feature type="compositionally biased region" description="Low complexity" evidence="1">
    <location>
        <begin position="126"/>
        <end position="144"/>
    </location>
</feature>
<dbReference type="AlphaFoldDB" id="A0A2T7P2B9"/>
<keyword evidence="3" id="KW-1185">Reference proteome</keyword>
<gene>
    <name evidence="2" type="ORF">C0Q70_12723</name>
</gene>
<reference evidence="2 3" key="1">
    <citation type="submission" date="2018-04" db="EMBL/GenBank/DDBJ databases">
        <title>The genome of golden apple snail Pomacea canaliculata provides insight into stress tolerance and invasive adaptation.</title>
        <authorList>
            <person name="Liu C."/>
            <person name="Liu B."/>
            <person name="Ren Y."/>
            <person name="Zhang Y."/>
            <person name="Wang H."/>
            <person name="Li S."/>
            <person name="Jiang F."/>
            <person name="Yin L."/>
            <person name="Zhang G."/>
            <person name="Qian W."/>
            <person name="Fan W."/>
        </authorList>
    </citation>
    <scope>NUCLEOTIDE SEQUENCE [LARGE SCALE GENOMIC DNA]</scope>
    <source>
        <strain evidence="2">SZHN2017</strain>
        <tissue evidence="2">Muscle</tissue>
    </source>
</reference>
<organism evidence="2 3">
    <name type="scientific">Pomacea canaliculata</name>
    <name type="common">Golden apple snail</name>
    <dbReference type="NCBI Taxonomy" id="400727"/>
    <lineage>
        <taxon>Eukaryota</taxon>
        <taxon>Metazoa</taxon>
        <taxon>Spiralia</taxon>
        <taxon>Lophotrochozoa</taxon>
        <taxon>Mollusca</taxon>
        <taxon>Gastropoda</taxon>
        <taxon>Caenogastropoda</taxon>
        <taxon>Architaenioglossa</taxon>
        <taxon>Ampullarioidea</taxon>
        <taxon>Ampullariidae</taxon>
        <taxon>Pomacea</taxon>
    </lineage>
</organism>
<feature type="region of interest" description="Disordered" evidence="1">
    <location>
        <begin position="259"/>
        <end position="283"/>
    </location>
</feature>